<protein>
    <recommendedName>
        <fullName evidence="7 8">Acyl carrier protein</fullName>
        <shortName evidence="7">ACP</shortName>
    </recommendedName>
</protein>
<comment type="pathway">
    <text evidence="7 9">Lipid metabolism; fatty acid biosynthesis.</text>
</comment>
<evidence type="ECO:0000256" key="9">
    <source>
        <dbReference type="RuleBase" id="RU003545"/>
    </source>
</evidence>
<dbReference type="Gene3D" id="1.10.1200.10">
    <property type="entry name" value="ACP-like"/>
    <property type="match status" value="1"/>
</dbReference>
<evidence type="ECO:0000256" key="1">
    <source>
        <dbReference type="ARBA" id="ARBA00022450"/>
    </source>
</evidence>
<comment type="similarity">
    <text evidence="7">Belongs to the acyl carrier protein (ACP) family.</text>
</comment>
<keyword evidence="1 7" id="KW-0596">Phosphopantetheine</keyword>
<comment type="PTM">
    <text evidence="9">4'-phosphopantetheine is transferred from CoA to a specific serine of apo-ACP by acpS.</text>
</comment>
<comment type="subcellular location">
    <subcellularLocation>
        <location evidence="7">Cytoplasm</location>
    </subcellularLocation>
</comment>
<keyword evidence="2 7" id="KW-0444">Lipid biosynthesis</keyword>
<keyword evidence="6 7" id="KW-0275">Fatty acid biosynthesis</keyword>
<evidence type="ECO:0000259" key="10">
    <source>
        <dbReference type="PROSITE" id="PS50075"/>
    </source>
</evidence>
<dbReference type="InterPro" id="IPR009081">
    <property type="entry name" value="PP-bd_ACP"/>
</dbReference>
<proteinExistence type="inferred from homology"/>
<evidence type="ECO:0000256" key="4">
    <source>
        <dbReference type="ARBA" id="ARBA00022832"/>
    </source>
</evidence>
<keyword evidence="3 7" id="KW-0597">Phosphoprotein</keyword>
<dbReference type="EMBL" id="JACOQG010000011">
    <property type="protein sequence ID" value="MBC5779706.1"/>
    <property type="molecule type" value="Genomic_DNA"/>
</dbReference>
<dbReference type="RefSeq" id="WP_019161347.1">
    <property type="nucleotide sequence ID" value="NZ_JACOQG010000011.1"/>
</dbReference>
<dbReference type="PANTHER" id="PTHR20863">
    <property type="entry name" value="ACYL CARRIER PROTEIN"/>
    <property type="match status" value="1"/>
</dbReference>
<comment type="PTM">
    <text evidence="7">4'-phosphopantetheine is transferred from CoA to a specific serine of apo-ACP by AcpS. This modification is essential for activity because fatty acids are bound in thioester linkage to the sulfhydryl of the prosthetic group.</text>
</comment>
<dbReference type="NCBIfam" id="TIGR00517">
    <property type="entry name" value="acyl_carrier"/>
    <property type="match status" value="1"/>
</dbReference>
<dbReference type="Proteomes" id="UP000649826">
    <property type="component" value="Unassembled WGS sequence"/>
</dbReference>
<evidence type="ECO:0000313" key="11">
    <source>
        <dbReference type="EMBL" id="MBC5779706.1"/>
    </source>
</evidence>
<name>A0ABR7II66_9FIRM</name>
<keyword evidence="12" id="KW-1185">Reference proteome</keyword>
<evidence type="ECO:0000256" key="8">
    <source>
        <dbReference type="NCBIfam" id="TIGR00517"/>
    </source>
</evidence>
<evidence type="ECO:0000256" key="3">
    <source>
        <dbReference type="ARBA" id="ARBA00022553"/>
    </source>
</evidence>
<comment type="caution">
    <text evidence="11">The sequence shown here is derived from an EMBL/GenBank/DDBJ whole genome shotgun (WGS) entry which is preliminary data.</text>
</comment>
<dbReference type="InterPro" id="IPR003231">
    <property type="entry name" value="ACP"/>
</dbReference>
<evidence type="ECO:0000313" key="12">
    <source>
        <dbReference type="Proteomes" id="UP000649826"/>
    </source>
</evidence>
<evidence type="ECO:0000256" key="2">
    <source>
        <dbReference type="ARBA" id="ARBA00022516"/>
    </source>
</evidence>
<accession>A0ABR7II66</accession>
<sequence>MELEKLREIIGEVLNIDPDTITADTTFVDDLGADSLDIFQIIMGMEEEYDIELENEVAEQIRTVGDAVEAIRAIR</sequence>
<dbReference type="PANTHER" id="PTHR20863:SF76">
    <property type="entry name" value="CARRIER DOMAIN-CONTAINING PROTEIN"/>
    <property type="match status" value="1"/>
</dbReference>
<dbReference type="NCBIfam" id="NF002150">
    <property type="entry name" value="PRK00982.1-4"/>
    <property type="match status" value="1"/>
</dbReference>
<dbReference type="Pfam" id="PF00550">
    <property type="entry name" value="PP-binding"/>
    <property type="match status" value="1"/>
</dbReference>
<keyword evidence="4 7" id="KW-0276">Fatty acid metabolism</keyword>
<feature type="modified residue" description="O-(pantetheine 4'-phosphoryl)serine" evidence="7">
    <location>
        <position position="35"/>
    </location>
</feature>
<organism evidence="11 12">
    <name type="scientific">Blautia difficilis</name>
    <dbReference type="NCBI Taxonomy" id="2763027"/>
    <lineage>
        <taxon>Bacteria</taxon>
        <taxon>Bacillati</taxon>
        <taxon>Bacillota</taxon>
        <taxon>Clostridia</taxon>
        <taxon>Lachnospirales</taxon>
        <taxon>Lachnospiraceae</taxon>
        <taxon>Blautia</taxon>
    </lineage>
</organism>
<dbReference type="NCBIfam" id="NF002148">
    <property type="entry name" value="PRK00982.1-2"/>
    <property type="match status" value="1"/>
</dbReference>
<keyword evidence="5 7" id="KW-0443">Lipid metabolism</keyword>
<evidence type="ECO:0000256" key="5">
    <source>
        <dbReference type="ARBA" id="ARBA00023098"/>
    </source>
</evidence>
<evidence type="ECO:0000256" key="7">
    <source>
        <dbReference type="HAMAP-Rule" id="MF_01217"/>
    </source>
</evidence>
<gene>
    <name evidence="7 11" type="primary">acpP</name>
    <name evidence="11" type="ORF">H8Z82_08520</name>
</gene>
<dbReference type="HAMAP" id="MF_01217">
    <property type="entry name" value="Acyl_carrier"/>
    <property type="match status" value="1"/>
</dbReference>
<dbReference type="SUPFAM" id="SSF47336">
    <property type="entry name" value="ACP-like"/>
    <property type="match status" value="1"/>
</dbReference>
<feature type="domain" description="Carrier" evidence="10">
    <location>
        <begin position="1"/>
        <end position="75"/>
    </location>
</feature>
<comment type="function">
    <text evidence="7 9">Carrier of the growing fatty acid chain in fatty acid biosynthesis.</text>
</comment>
<dbReference type="InterPro" id="IPR036736">
    <property type="entry name" value="ACP-like_sf"/>
</dbReference>
<reference evidence="11 12" key="1">
    <citation type="submission" date="2020-08" db="EMBL/GenBank/DDBJ databases">
        <title>Genome public.</title>
        <authorList>
            <person name="Liu C."/>
            <person name="Sun Q."/>
        </authorList>
    </citation>
    <scope>NUCLEOTIDE SEQUENCE [LARGE SCALE GENOMIC DNA]</scope>
    <source>
        <strain evidence="11 12">M29</strain>
    </source>
</reference>
<evidence type="ECO:0000256" key="6">
    <source>
        <dbReference type="ARBA" id="ARBA00023160"/>
    </source>
</evidence>
<keyword evidence="7" id="KW-0963">Cytoplasm</keyword>
<dbReference type="PROSITE" id="PS50075">
    <property type="entry name" value="CARRIER"/>
    <property type="match status" value="1"/>
</dbReference>